<organism evidence="2 3">
    <name type="scientific">Haloferula sargassicola</name>
    <dbReference type="NCBI Taxonomy" id="490096"/>
    <lineage>
        <taxon>Bacteria</taxon>
        <taxon>Pseudomonadati</taxon>
        <taxon>Verrucomicrobiota</taxon>
        <taxon>Verrucomicrobiia</taxon>
        <taxon>Verrucomicrobiales</taxon>
        <taxon>Verrucomicrobiaceae</taxon>
        <taxon>Haloferula</taxon>
    </lineage>
</organism>
<evidence type="ECO:0000313" key="3">
    <source>
        <dbReference type="Proteomes" id="UP001476282"/>
    </source>
</evidence>
<keyword evidence="3" id="KW-1185">Reference proteome</keyword>
<keyword evidence="1" id="KW-1133">Transmembrane helix</keyword>
<dbReference type="RefSeq" id="WP_353565692.1">
    <property type="nucleotide sequence ID" value="NZ_BAABRI010000003.1"/>
</dbReference>
<evidence type="ECO:0008006" key="4">
    <source>
        <dbReference type="Google" id="ProtNLM"/>
    </source>
</evidence>
<dbReference type="EMBL" id="BAABRI010000003">
    <property type="protein sequence ID" value="GAA5481542.1"/>
    <property type="molecule type" value="Genomic_DNA"/>
</dbReference>
<proteinExistence type="predicted"/>
<dbReference type="InterPro" id="IPR011990">
    <property type="entry name" value="TPR-like_helical_dom_sf"/>
</dbReference>
<evidence type="ECO:0000313" key="2">
    <source>
        <dbReference type="EMBL" id="GAA5481542.1"/>
    </source>
</evidence>
<dbReference type="Proteomes" id="UP001476282">
    <property type="component" value="Unassembled WGS sequence"/>
</dbReference>
<feature type="transmembrane region" description="Helical" evidence="1">
    <location>
        <begin position="12"/>
        <end position="37"/>
    </location>
</feature>
<name>A0ABP9UJI0_9BACT</name>
<dbReference type="Gene3D" id="1.25.40.10">
    <property type="entry name" value="Tetratricopeptide repeat domain"/>
    <property type="match status" value="1"/>
</dbReference>
<reference evidence="2 3" key="1">
    <citation type="submission" date="2024-02" db="EMBL/GenBank/DDBJ databases">
        <title>Haloferula sargassicola NBRC 104335.</title>
        <authorList>
            <person name="Ichikawa N."/>
            <person name="Katano-Makiyama Y."/>
            <person name="Hidaka K."/>
        </authorList>
    </citation>
    <scope>NUCLEOTIDE SEQUENCE [LARGE SCALE GENOMIC DNA]</scope>
    <source>
        <strain evidence="2 3">NBRC 104335</strain>
    </source>
</reference>
<protein>
    <recommendedName>
        <fullName evidence="4">Tetratricopeptide repeat protein</fullName>
    </recommendedName>
</protein>
<keyword evidence="1" id="KW-0812">Transmembrane</keyword>
<evidence type="ECO:0000256" key="1">
    <source>
        <dbReference type="SAM" id="Phobius"/>
    </source>
</evidence>
<comment type="caution">
    <text evidence="2">The sequence shown here is derived from an EMBL/GenBank/DDBJ whole genome shotgun (WGS) entry which is preliminary data.</text>
</comment>
<keyword evidence="1" id="KW-0472">Membrane</keyword>
<dbReference type="SUPFAM" id="SSF48452">
    <property type="entry name" value="TPR-like"/>
    <property type="match status" value="1"/>
</dbReference>
<sequence length="380" mass="41330">MAEAVHARSGLLFQLSCWVLGMVAFIQLLIGGVALALRVESAREVRVEEKIVTKLVNIAPQVPAQPAKPIVALPPAPEPIPYDQNLPAPRPFQAPPIADPVVERLVNEAREARVAEDMGSAIPKLEEAIARSPEEPNALYELGLVYETMAGFDTSLAAKAADAFAKVRSLGATGAGALYQLASKKLTEGIALPKDMRGKLSLGRVIIFPDNTYHHGERVILTIPVSAAPGSEPSANDFFVQVNLYDQDPQGNILPMSTGSQTEFDWVSGAIDWVGGQEMLRVTYTIPEATGSDLQLFGRRKYYGQTVELFYRNELIDAQANPRHLASEANVRQQTSGNPDPLFLNEGDMPAFDPNMPLLPTLENEIPVEEPLDLPPLDDH</sequence>
<gene>
    <name evidence="2" type="ORF">Hsar01_00751</name>
</gene>
<accession>A0ABP9UJI0</accession>